<dbReference type="AlphaFoldDB" id="A0A0F9B872"/>
<dbReference type="EMBL" id="LAZR01038992">
    <property type="protein sequence ID" value="KKL18124.1"/>
    <property type="molecule type" value="Genomic_DNA"/>
</dbReference>
<name>A0A0F9B872_9ZZZZ</name>
<feature type="non-terminal residue" evidence="2">
    <location>
        <position position="66"/>
    </location>
</feature>
<evidence type="ECO:0000313" key="2">
    <source>
        <dbReference type="EMBL" id="KKL18124.1"/>
    </source>
</evidence>
<comment type="caution">
    <text evidence="2">The sequence shown here is derived from an EMBL/GenBank/DDBJ whole genome shotgun (WGS) entry which is preliminary data.</text>
</comment>
<reference evidence="2" key="1">
    <citation type="journal article" date="2015" name="Nature">
        <title>Complex archaea that bridge the gap between prokaryotes and eukaryotes.</title>
        <authorList>
            <person name="Spang A."/>
            <person name="Saw J.H."/>
            <person name="Jorgensen S.L."/>
            <person name="Zaremba-Niedzwiedzka K."/>
            <person name="Martijn J."/>
            <person name="Lind A.E."/>
            <person name="van Eijk R."/>
            <person name="Schleper C."/>
            <person name="Guy L."/>
            <person name="Ettema T.J."/>
        </authorList>
    </citation>
    <scope>NUCLEOTIDE SEQUENCE</scope>
</reference>
<proteinExistence type="predicted"/>
<feature type="region of interest" description="Disordered" evidence="1">
    <location>
        <begin position="37"/>
        <end position="66"/>
    </location>
</feature>
<feature type="region of interest" description="Disordered" evidence="1">
    <location>
        <begin position="1"/>
        <end position="20"/>
    </location>
</feature>
<gene>
    <name evidence="2" type="ORF">LCGC14_2478670</name>
</gene>
<evidence type="ECO:0000256" key="1">
    <source>
        <dbReference type="SAM" id="MobiDB-lite"/>
    </source>
</evidence>
<organism evidence="2">
    <name type="scientific">marine sediment metagenome</name>
    <dbReference type="NCBI Taxonomy" id="412755"/>
    <lineage>
        <taxon>unclassified sequences</taxon>
        <taxon>metagenomes</taxon>
        <taxon>ecological metagenomes</taxon>
    </lineage>
</organism>
<accession>A0A0F9B872</accession>
<protein>
    <submittedName>
        <fullName evidence="2">Uncharacterized protein</fullName>
    </submittedName>
</protein>
<sequence>MPRFQGIPLEEPTPGTLGPLPRFQGTPLEQVKGFLPIPSRGTPIEPVEPVQAGVTTSGEVGRAFVR</sequence>